<dbReference type="Proteomes" id="UP000035579">
    <property type="component" value="Chromosome"/>
</dbReference>
<evidence type="ECO:0000256" key="1">
    <source>
        <dbReference type="PROSITE-ProRule" id="PRU00409"/>
    </source>
</evidence>
<dbReference type="Proteomes" id="UP000256345">
    <property type="component" value="Unassembled WGS sequence"/>
</dbReference>
<feature type="domain" description="ATP-grasp" evidence="2">
    <location>
        <begin position="139"/>
        <end position="310"/>
    </location>
</feature>
<protein>
    <submittedName>
        <fullName evidence="4">RimK-like ATP-grasp domain-containing protein</fullName>
    </submittedName>
</protein>
<proteinExistence type="predicted"/>
<gene>
    <name evidence="3" type="ORF">AA314_03782</name>
    <name evidence="4" type="ORF">ATI61_108455</name>
</gene>
<keyword evidence="1" id="KW-0547">Nucleotide-binding</keyword>
<accession>A0AAC8Q798</accession>
<dbReference type="KEGG" id="age:AA314_03782"/>
<dbReference type="PANTHER" id="PTHR21621:SF0">
    <property type="entry name" value="BETA-CITRYLGLUTAMATE SYNTHASE B-RELATED"/>
    <property type="match status" value="1"/>
</dbReference>
<dbReference type="Pfam" id="PF08443">
    <property type="entry name" value="RimK"/>
    <property type="match status" value="1"/>
</dbReference>
<evidence type="ECO:0000313" key="4">
    <source>
        <dbReference type="EMBL" id="REG28912.1"/>
    </source>
</evidence>
<dbReference type="PROSITE" id="PS50975">
    <property type="entry name" value="ATP_GRASP"/>
    <property type="match status" value="1"/>
</dbReference>
<dbReference type="InterPro" id="IPR013651">
    <property type="entry name" value="ATP-grasp_RimK-type"/>
</dbReference>
<dbReference type="GO" id="GO:0046872">
    <property type="term" value="F:metal ion binding"/>
    <property type="evidence" value="ECO:0007669"/>
    <property type="project" value="InterPro"/>
</dbReference>
<dbReference type="Gene3D" id="3.30.470.20">
    <property type="entry name" value="ATP-grasp fold, B domain"/>
    <property type="match status" value="1"/>
</dbReference>
<keyword evidence="1" id="KW-0067">ATP-binding</keyword>
<evidence type="ECO:0000259" key="2">
    <source>
        <dbReference type="PROSITE" id="PS50975"/>
    </source>
</evidence>
<organism evidence="3 5">
    <name type="scientific">Archangium gephyra</name>
    <dbReference type="NCBI Taxonomy" id="48"/>
    <lineage>
        <taxon>Bacteria</taxon>
        <taxon>Pseudomonadati</taxon>
        <taxon>Myxococcota</taxon>
        <taxon>Myxococcia</taxon>
        <taxon>Myxococcales</taxon>
        <taxon>Cystobacterineae</taxon>
        <taxon>Archangiaceae</taxon>
        <taxon>Archangium</taxon>
    </lineage>
</organism>
<dbReference type="PANTHER" id="PTHR21621">
    <property type="entry name" value="RIBOSOMAL PROTEIN S6 MODIFICATION PROTEIN"/>
    <property type="match status" value="1"/>
</dbReference>
<evidence type="ECO:0000313" key="3">
    <source>
        <dbReference type="EMBL" id="AKJ02156.1"/>
    </source>
</evidence>
<dbReference type="RefSeq" id="WP_047856550.1">
    <property type="nucleotide sequence ID" value="NZ_CP011509.1"/>
</dbReference>
<reference evidence="4 6" key="2">
    <citation type="submission" date="2018-08" db="EMBL/GenBank/DDBJ databases">
        <title>Genomic Encyclopedia of Archaeal and Bacterial Type Strains, Phase II (KMG-II): from individual species to whole genera.</title>
        <authorList>
            <person name="Goeker M."/>
        </authorList>
    </citation>
    <scope>NUCLEOTIDE SEQUENCE [LARGE SCALE GENOMIC DNA]</scope>
    <source>
        <strain evidence="4 6">DSM 2261</strain>
    </source>
</reference>
<dbReference type="InterPro" id="IPR011761">
    <property type="entry name" value="ATP-grasp"/>
</dbReference>
<dbReference type="GO" id="GO:0005524">
    <property type="term" value="F:ATP binding"/>
    <property type="evidence" value="ECO:0007669"/>
    <property type="project" value="UniProtKB-UniRule"/>
</dbReference>
<dbReference type="EMBL" id="CP011509">
    <property type="protein sequence ID" value="AKJ02156.1"/>
    <property type="molecule type" value="Genomic_DNA"/>
</dbReference>
<reference evidence="3 5" key="1">
    <citation type="submission" date="2015-05" db="EMBL/GenBank/DDBJ databases">
        <title>Genome assembly of Archangium gephyra DSM 2261.</title>
        <authorList>
            <person name="Sharma G."/>
            <person name="Subramanian S."/>
        </authorList>
    </citation>
    <scope>NUCLEOTIDE SEQUENCE [LARGE SCALE GENOMIC DNA]</scope>
    <source>
        <strain evidence="3 5">DSM 2261</strain>
    </source>
</reference>
<dbReference type="GO" id="GO:0009432">
    <property type="term" value="P:SOS response"/>
    <property type="evidence" value="ECO:0007669"/>
    <property type="project" value="TreeGrafter"/>
</dbReference>
<evidence type="ECO:0000313" key="6">
    <source>
        <dbReference type="Proteomes" id="UP000256345"/>
    </source>
</evidence>
<dbReference type="GO" id="GO:0005737">
    <property type="term" value="C:cytoplasm"/>
    <property type="evidence" value="ECO:0007669"/>
    <property type="project" value="TreeGrafter"/>
</dbReference>
<evidence type="ECO:0000313" key="5">
    <source>
        <dbReference type="Proteomes" id="UP000035579"/>
    </source>
</evidence>
<dbReference type="AlphaFoldDB" id="A0AAC8Q798"/>
<keyword evidence="6" id="KW-1185">Reference proteome</keyword>
<dbReference type="SUPFAM" id="SSF56059">
    <property type="entry name" value="Glutathione synthetase ATP-binding domain-like"/>
    <property type="match status" value="1"/>
</dbReference>
<dbReference type="EMBL" id="QUMU01000008">
    <property type="protein sequence ID" value="REG28912.1"/>
    <property type="molecule type" value="Genomic_DNA"/>
</dbReference>
<dbReference type="GO" id="GO:0018169">
    <property type="term" value="F:ribosomal S6-glutamic acid ligase activity"/>
    <property type="evidence" value="ECO:0007669"/>
    <property type="project" value="TreeGrafter"/>
</dbReference>
<sequence>MTTRSPARPVLFVGSRDDTHVSELARRVEQEGAEALMVDTLTFPQETRLSLTEGLDGITLEGRRLERPGAIYLRSYHAHPLTFGVDAQEAMDDDWRTTLVAFREKTTLLRGLVGRWEAMGVPLYNPLTSDWRTPKPVQLALLADAGLPVPETLWTNDPEAVRRFAAGRRVAYKPVEGGAATLELGPEDLTDARLEALEAAPVTFQELMPGEDVRVYVLDGEIIASLRIISRALDFRQNEERIESFELPPEVARQCLRATEVVGLRWTGMDLKRDARGTLRFLELNASPMFLGFDARAGTDLLGHLARALVRAARTSIP</sequence>
<name>A0AAC8Q798_9BACT</name>